<dbReference type="InterPro" id="IPR009100">
    <property type="entry name" value="AcylCoA_DH/oxidase_NM_dom_sf"/>
</dbReference>
<dbReference type="InterPro" id="IPR037069">
    <property type="entry name" value="AcylCoA_DH/ox_N_sf"/>
</dbReference>
<dbReference type="AlphaFoldDB" id="A0A224V4M8"/>
<evidence type="ECO:0000313" key="4">
    <source>
        <dbReference type="Proteomes" id="UP000214739"/>
    </source>
</evidence>
<dbReference type="SUPFAM" id="SSF56645">
    <property type="entry name" value="Acyl-CoA dehydrogenase NM domain-like"/>
    <property type="match status" value="1"/>
</dbReference>
<gene>
    <name evidence="2" type="primary">caiA</name>
    <name evidence="3" type="ORF">C5L28_001257</name>
    <name evidence="2" type="ORF">LPKJCM_01023</name>
</gene>
<dbReference type="GO" id="GO:0003995">
    <property type="term" value="F:acyl-CoA dehydrogenase activity"/>
    <property type="evidence" value="ECO:0007669"/>
    <property type="project" value="TreeGrafter"/>
</dbReference>
<dbReference type="PANTHER" id="PTHR43884">
    <property type="entry name" value="ACYL-COA DEHYDROGENASE"/>
    <property type="match status" value="1"/>
</dbReference>
<reference evidence="3 5" key="2">
    <citation type="journal article" date="2019" name="Appl. Microbiol. Biotechnol.">
        <title>Uncovering carbohydrate metabolism through a genotype-phenotype association study of 56 lactic acid bacteria genomes.</title>
        <authorList>
            <person name="Buron-Moles G."/>
            <person name="Chailyan A."/>
            <person name="Dolejs I."/>
            <person name="Forster J."/>
            <person name="Miks M.H."/>
        </authorList>
    </citation>
    <scope>NUCLEOTIDE SEQUENCE [LARGE SCALE GENOMIC DNA]</scope>
    <source>
        <strain evidence="3 5">DSM 10551</strain>
    </source>
</reference>
<dbReference type="Proteomes" id="UP000294668">
    <property type="component" value="Unassembled WGS sequence"/>
</dbReference>
<dbReference type="EMBL" id="BDGB01000046">
    <property type="protein sequence ID" value="GAW71918.1"/>
    <property type="molecule type" value="Genomic_DNA"/>
</dbReference>
<evidence type="ECO:0000313" key="5">
    <source>
        <dbReference type="Proteomes" id="UP000294668"/>
    </source>
</evidence>
<sequence length="155" mass="16939">MSITSDQDKMLIQMIKEFTANELAPQDMTIDQSGDYPEGLFQTVVNTGLLGITLPRAYGGAGFDYTATAESLEKMATGNASMAVTLEGHFKTIEQFIKYGNQSLNDEYLPSATKRIFAFSMTEPSGGSNPKGIATRLIRTPLRPLFSFAIKLVVK</sequence>
<reference evidence="3" key="3">
    <citation type="submission" date="2019-02" db="EMBL/GenBank/DDBJ databases">
        <authorList>
            <person name="Buron G."/>
            <person name="Chaylann A."/>
            <person name="Dolejs I."/>
            <person name="Forster J."/>
            <person name="Miks M.H."/>
        </authorList>
    </citation>
    <scope>NUCLEOTIDE SEQUENCE</scope>
    <source>
        <strain evidence="3">DSM 10551</strain>
    </source>
</reference>
<keyword evidence="5" id="KW-1185">Reference proteome</keyword>
<dbReference type="Gene3D" id="2.40.110.10">
    <property type="entry name" value="Butyryl-CoA Dehydrogenase, subunit A, domain 2"/>
    <property type="match status" value="1"/>
</dbReference>
<evidence type="ECO:0000313" key="3">
    <source>
        <dbReference type="EMBL" id="TDG89935.1"/>
    </source>
</evidence>
<dbReference type="Pfam" id="PF02771">
    <property type="entry name" value="Acyl-CoA_dh_N"/>
    <property type="match status" value="1"/>
</dbReference>
<dbReference type="Gene3D" id="1.10.540.10">
    <property type="entry name" value="Acyl-CoA dehydrogenase/oxidase, N-terminal domain"/>
    <property type="match status" value="1"/>
</dbReference>
<reference evidence="2 4" key="1">
    <citation type="journal article" date="2017" name="Biosci Microbiota Food Health">
        <title>Genomic characterization reconfirms the taxonomic status of Lactobacillus parakefiri.</title>
        <authorList>
            <person name="Tanizawa Y."/>
            <person name="Kobayashi H."/>
            <person name="Kaminuma E."/>
            <person name="Sakamoto M."/>
            <person name="Ohkuma M."/>
            <person name="Nakamura Y."/>
            <person name="Arita M."/>
            <person name="Tohno M."/>
        </authorList>
    </citation>
    <scope>NUCLEOTIDE SEQUENCE [LARGE SCALE GENOMIC DNA]</scope>
    <source>
        <strain evidence="2 4">JCM 8573</strain>
    </source>
</reference>
<protein>
    <submittedName>
        <fullName evidence="2">Acyl-CoA dehydrogenase</fullName>
    </submittedName>
</protein>
<dbReference type="InterPro" id="IPR046373">
    <property type="entry name" value="Acyl-CoA_Oxase/DH_mid-dom_sf"/>
</dbReference>
<dbReference type="GO" id="GO:0050660">
    <property type="term" value="F:flavin adenine dinucleotide binding"/>
    <property type="evidence" value="ECO:0007669"/>
    <property type="project" value="InterPro"/>
</dbReference>
<feature type="domain" description="Acyl-CoA dehydrogenase/oxidase N-terminal" evidence="1">
    <location>
        <begin position="6"/>
        <end position="113"/>
    </location>
</feature>
<dbReference type="RefSeq" id="WP_225364124.1">
    <property type="nucleotide sequence ID" value="NZ_BAAAXO010000017.1"/>
</dbReference>
<dbReference type="PANTHER" id="PTHR43884:SF12">
    <property type="entry name" value="ISOVALERYL-COA DEHYDROGENASE, MITOCHONDRIAL-RELATED"/>
    <property type="match status" value="1"/>
</dbReference>
<organism evidence="2 4">
    <name type="scientific">Lentilactobacillus parakefiri</name>
    <dbReference type="NCBI Taxonomy" id="152332"/>
    <lineage>
        <taxon>Bacteria</taxon>
        <taxon>Bacillati</taxon>
        <taxon>Bacillota</taxon>
        <taxon>Bacilli</taxon>
        <taxon>Lactobacillales</taxon>
        <taxon>Lactobacillaceae</taxon>
        <taxon>Lentilactobacillus</taxon>
    </lineage>
</organism>
<evidence type="ECO:0000313" key="2">
    <source>
        <dbReference type="EMBL" id="GAW71918.1"/>
    </source>
</evidence>
<evidence type="ECO:0000259" key="1">
    <source>
        <dbReference type="Pfam" id="PF02771"/>
    </source>
</evidence>
<accession>A0A224V4M8</accession>
<comment type="caution">
    <text evidence="2">The sequence shown here is derived from an EMBL/GenBank/DDBJ whole genome shotgun (WGS) entry which is preliminary data.</text>
</comment>
<dbReference type="InterPro" id="IPR013786">
    <property type="entry name" value="AcylCoA_DH/ox_N"/>
</dbReference>
<dbReference type="Proteomes" id="UP000214739">
    <property type="component" value="Unassembled WGS sequence"/>
</dbReference>
<name>A0A224V4M8_9LACO</name>
<dbReference type="EMBL" id="PUFL01000073">
    <property type="protein sequence ID" value="TDG89935.1"/>
    <property type="molecule type" value="Genomic_DNA"/>
</dbReference>
<proteinExistence type="predicted"/>